<dbReference type="InterPro" id="IPR003819">
    <property type="entry name" value="TauD/TfdA-like"/>
</dbReference>
<keyword evidence="1" id="KW-0560">Oxidoreductase</keyword>
<dbReference type="InterPro" id="IPR042098">
    <property type="entry name" value="TauD-like_sf"/>
</dbReference>
<dbReference type="AlphaFoldDB" id="A0A383AM46"/>
<dbReference type="Gene3D" id="3.60.130.10">
    <property type="entry name" value="Clavaminate synthase-like"/>
    <property type="match status" value="1"/>
</dbReference>
<protein>
    <recommendedName>
        <fullName evidence="2">TauD/TfdA-like domain-containing protein</fullName>
    </recommendedName>
</protein>
<dbReference type="GO" id="GO:0016491">
    <property type="term" value="F:oxidoreductase activity"/>
    <property type="evidence" value="ECO:0007669"/>
    <property type="project" value="UniProtKB-KW"/>
</dbReference>
<proteinExistence type="predicted"/>
<gene>
    <name evidence="3" type="ORF">METZ01_LOCUS461686</name>
</gene>
<name>A0A383AM46_9ZZZZ</name>
<sequence>MNMKTVPLSGAIGAAITGVRLTHLAQTKFNQIHQAFLDHCMLVFPGQSLSIDEHVAFAERWGSFSISPFVSYLDSHPWVLPL</sequence>
<feature type="non-terminal residue" evidence="3">
    <location>
        <position position="82"/>
    </location>
</feature>
<dbReference type="SUPFAM" id="SSF51197">
    <property type="entry name" value="Clavaminate synthase-like"/>
    <property type="match status" value="1"/>
</dbReference>
<dbReference type="EMBL" id="UINC01193288">
    <property type="protein sequence ID" value="SVE08832.1"/>
    <property type="molecule type" value="Genomic_DNA"/>
</dbReference>
<feature type="domain" description="TauD/TfdA-like" evidence="2">
    <location>
        <begin position="6"/>
        <end position="77"/>
    </location>
</feature>
<dbReference type="Pfam" id="PF02668">
    <property type="entry name" value="TauD"/>
    <property type="match status" value="1"/>
</dbReference>
<reference evidence="3" key="1">
    <citation type="submission" date="2018-05" db="EMBL/GenBank/DDBJ databases">
        <authorList>
            <person name="Lanie J.A."/>
            <person name="Ng W.-L."/>
            <person name="Kazmierczak K.M."/>
            <person name="Andrzejewski T.M."/>
            <person name="Davidsen T.M."/>
            <person name="Wayne K.J."/>
            <person name="Tettelin H."/>
            <person name="Glass J.I."/>
            <person name="Rusch D."/>
            <person name="Podicherti R."/>
            <person name="Tsui H.-C.T."/>
            <person name="Winkler M.E."/>
        </authorList>
    </citation>
    <scope>NUCLEOTIDE SEQUENCE</scope>
</reference>
<evidence type="ECO:0000259" key="2">
    <source>
        <dbReference type="Pfam" id="PF02668"/>
    </source>
</evidence>
<evidence type="ECO:0000256" key="1">
    <source>
        <dbReference type="ARBA" id="ARBA00023002"/>
    </source>
</evidence>
<organism evidence="3">
    <name type="scientific">marine metagenome</name>
    <dbReference type="NCBI Taxonomy" id="408172"/>
    <lineage>
        <taxon>unclassified sequences</taxon>
        <taxon>metagenomes</taxon>
        <taxon>ecological metagenomes</taxon>
    </lineage>
</organism>
<accession>A0A383AM46</accession>
<evidence type="ECO:0000313" key="3">
    <source>
        <dbReference type="EMBL" id="SVE08832.1"/>
    </source>
</evidence>